<dbReference type="PANTHER" id="PTHR22990:SF15">
    <property type="entry name" value="F-BOX ONLY PROTEIN 10"/>
    <property type="match status" value="1"/>
</dbReference>
<sequence>MKTRILFLLALLLCSVSLIRASPTVYNGCVNITSQGQFALGSDISGANLSANHALTAACILISESNVELDCLGHVVSNEVTGQTVSGNTTGIIMDSDDSDQLVNVTVKNCGVSNYTWGITAYRVNDSVIRNNSVKLSENIAIELVNSTGVNVTNNTAYSNHGDGFSLFYSNNNILDNNTARNSTYGFAPQSNSAYNTLANNTAYNLTVGFYLTDVYNNTLNNNTARNNTWGFIVRDDSSGNNFTSNTAYGSFWHGFLAEEFSNNNTFADNTAYSNSYEGFYLVDSSSNTLTNNTAHDNLEDGFLVGNSSSYNTLANNTAYGNEYNGFEVYLSSYNTLQNNTAYDNVVHNGFSLYSSDYNNLTDNTAYNHTGTYSDWTSHGNGFYLGNSSSNNFVNNTAYNNSESGFLLIDSSEYNSFNNNTAINNTDAGFYLYSANDNSFSNCIAYKNQNYGFEIYLSYGNNITNSFAQENTYFDLYADPLFWDYLSPSVEGDIYCNNLVDNLTGSGGRPVNYTNTTVDWSDFEASEIVMCNADGSTLDNVTISGSDDISNNGVIMTRTDNAVITNSNSSENIIGFFALYSDYNNFTSNVAGSNAFAGFAAFLSVNNSFFDNIQSDSVYGGFVSLVANGTTFSNNTASNNTAAGFLIQESTYNMLVNNTVRGTTVIGTAVLDANNTVISGDHYYANDVDLYVGSSGGLGIADGFLSDYPFLLDVYQVIFDNPAGDFTNYTNLSIHDIVDNNTGYTITWTTQPVSLGEYKIPFENKNINIVNTSGSPIIDELAWYWTDQEASGYNETDLQLMKYDDAHGWQSVQRQTLDADTNRILVGDLIRFSVFVLVQTQPSPLPSGGGSGCVQATISIEDRICPGNWVVLRLTDSGNDPIHSGYEVTLTGPDRTWDSNYTNKNGEVVFAMPRSGTYEAKITGAYCGEYSFDYDMCTSGCHSDVECSDTQYCQTSSGICKPVGCPCGQIYDQSCHPYACCANADCQTGYACIDHICKQQTLAGCKSNSDCNDTEYCTEGTCMPVQVGACGGIQNHAWLPYECCNSTDCSFGYTCSDHTCVTYRIVTEPTGDIGTQHELSVIPEGSYTLRVVMPNGESRTIETDGRGHATFLLDISGAYSVSLIKDEKTAANVTVNAVNKTAPQQPEKPQAEQNLCIPGVIIAIVLLAALVYLLYRRRR</sequence>
<evidence type="ECO:0000256" key="2">
    <source>
        <dbReference type="ARBA" id="ARBA00022737"/>
    </source>
</evidence>
<feature type="domain" description="Periplasmic copper-binding protein NosD beta helix" evidence="5">
    <location>
        <begin position="77"/>
        <end position="247"/>
    </location>
</feature>
<keyword evidence="4" id="KW-1133">Transmembrane helix</keyword>
<accession>A0A7D5XIL4</accession>
<dbReference type="PANTHER" id="PTHR22990">
    <property type="entry name" value="F-BOX ONLY PROTEIN"/>
    <property type="match status" value="1"/>
</dbReference>
<protein>
    <recommendedName>
        <fullName evidence="9">Periplasmic copper-binding protein NosD beta helix domain-containing protein</fullName>
    </recommendedName>
</protein>
<organism evidence="7 8">
    <name type="scientific">Fermentimicrarchaeum limneticum</name>
    <dbReference type="NCBI Taxonomy" id="2795018"/>
    <lineage>
        <taxon>Archaea</taxon>
        <taxon>Candidatus Micrarchaeota</taxon>
        <taxon>Candidatus Fermentimicrarchaeales</taxon>
        <taxon>Candidatus Fermentimicrarchaeaceae</taxon>
        <taxon>Candidatus Fermentimicrarchaeum</taxon>
    </lineage>
</organism>
<dbReference type="InterPro" id="IPR039448">
    <property type="entry name" value="Beta_helix"/>
</dbReference>
<evidence type="ECO:0008006" key="9">
    <source>
        <dbReference type="Google" id="ProtNLM"/>
    </source>
</evidence>
<feature type="domain" description="Periplasmic copper-binding protein NosD beta helix" evidence="5">
    <location>
        <begin position="542"/>
        <end position="676"/>
    </location>
</feature>
<dbReference type="Proteomes" id="UP000510821">
    <property type="component" value="Chromosome"/>
</dbReference>
<dbReference type="AlphaFoldDB" id="A0A7D5XIL4"/>
<feature type="transmembrane region" description="Helical" evidence="4">
    <location>
        <begin position="1157"/>
        <end position="1175"/>
    </location>
</feature>
<dbReference type="InterPro" id="IPR011050">
    <property type="entry name" value="Pectin_lyase_fold/virulence"/>
</dbReference>
<evidence type="ECO:0000313" key="7">
    <source>
        <dbReference type="EMBL" id="QLJ53294.1"/>
    </source>
</evidence>
<evidence type="ECO:0000313" key="8">
    <source>
        <dbReference type="Proteomes" id="UP000510821"/>
    </source>
</evidence>
<dbReference type="Pfam" id="PF05048">
    <property type="entry name" value="NosD"/>
    <property type="match status" value="2"/>
</dbReference>
<dbReference type="InterPro" id="IPR007742">
    <property type="entry name" value="NosD_dom"/>
</dbReference>
<dbReference type="SUPFAM" id="SSF51126">
    <property type="entry name" value="Pectin lyase-like"/>
    <property type="match status" value="3"/>
</dbReference>
<feature type="domain" description="Right handed beta helix" evidence="6">
    <location>
        <begin position="254"/>
        <end position="371"/>
    </location>
</feature>
<dbReference type="EMBL" id="CP058998">
    <property type="protein sequence ID" value="QLJ53294.1"/>
    <property type="molecule type" value="Genomic_DNA"/>
</dbReference>
<dbReference type="InterPro" id="IPR022441">
    <property type="entry name" value="Para_beta_helix_rpt-2"/>
</dbReference>
<reference evidence="8" key="1">
    <citation type="submission" date="2020-07" db="EMBL/GenBank/DDBJ databases">
        <title>Metabolic diversity and evolutionary history of the archaeal phylum ###Micrarchaeota### uncovered from a freshwater lake metagenome.</title>
        <authorList>
            <person name="Kadnikov V.V."/>
            <person name="Savvichev A.S."/>
            <person name="Mardanov A.V."/>
            <person name="Beletsky A.V."/>
            <person name="Chupakov A.V."/>
            <person name="Kokryatskaya N.M."/>
            <person name="Pimenov N.V."/>
            <person name="Ravin N.V."/>
        </authorList>
    </citation>
    <scope>NUCLEOTIDE SEQUENCE [LARGE SCALE GENOMIC DNA]</scope>
</reference>
<keyword evidence="4" id="KW-0812">Transmembrane</keyword>
<dbReference type="NCBIfam" id="TIGR03804">
    <property type="entry name" value="para_beta_helix"/>
    <property type="match status" value="8"/>
</dbReference>
<dbReference type="KEGG" id="flt:Sv326_1119"/>
<dbReference type="InterPro" id="IPR012334">
    <property type="entry name" value="Pectin_lyas_fold"/>
</dbReference>
<dbReference type="Gene3D" id="2.160.20.10">
    <property type="entry name" value="Single-stranded right-handed beta-helix, Pectin lyase-like"/>
    <property type="match status" value="3"/>
</dbReference>
<gene>
    <name evidence="7" type="ORF">Sv326_1119</name>
</gene>
<dbReference type="Pfam" id="PF13229">
    <property type="entry name" value="Beta_helix"/>
    <property type="match status" value="1"/>
</dbReference>
<evidence type="ECO:0000256" key="3">
    <source>
        <dbReference type="ARBA" id="ARBA00022786"/>
    </source>
</evidence>
<proteinExistence type="predicted"/>
<keyword evidence="4" id="KW-0472">Membrane</keyword>
<name>A0A7D5XIL4_FERL1</name>
<evidence type="ECO:0000256" key="4">
    <source>
        <dbReference type="SAM" id="Phobius"/>
    </source>
</evidence>
<evidence type="ECO:0000259" key="5">
    <source>
        <dbReference type="Pfam" id="PF05048"/>
    </source>
</evidence>
<evidence type="ECO:0000256" key="1">
    <source>
        <dbReference type="ARBA" id="ARBA00004906"/>
    </source>
</evidence>
<dbReference type="InterPro" id="IPR051550">
    <property type="entry name" value="SCF-Subunits/Alg-Epimerases"/>
</dbReference>
<dbReference type="InterPro" id="IPR006626">
    <property type="entry name" value="PbH1"/>
</dbReference>
<dbReference type="SMART" id="SM00710">
    <property type="entry name" value="PbH1"/>
    <property type="match status" value="19"/>
</dbReference>
<evidence type="ECO:0000259" key="6">
    <source>
        <dbReference type="Pfam" id="PF13229"/>
    </source>
</evidence>
<keyword evidence="2" id="KW-0677">Repeat</keyword>
<comment type="pathway">
    <text evidence="1">Protein modification; protein ubiquitination.</text>
</comment>
<keyword evidence="3" id="KW-0833">Ubl conjugation pathway</keyword>